<dbReference type="Pfam" id="PF01476">
    <property type="entry name" value="LysM"/>
    <property type="match status" value="1"/>
</dbReference>
<keyword evidence="4" id="KW-0808">Transferase</keyword>
<evidence type="ECO:0000256" key="5">
    <source>
        <dbReference type="ARBA" id="ARBA00022692"/>
    </source>
</evidence>
<dbReference type="CDD" id="cd00118">
    <property type="entry name" value="LysM"/>
    <property type="match status" value="1"/>
</dbReference>
<keyword evidence="8" id="KW-0418">Kinase</keyword>
<dbReference type="SUPFAM" id="SSF49447">
    <property type="entry name" value="Second domain of Mu2 adaptin subunit (ap50) of ap2 adaptor"/>
    <property type="match status" value="1"/>
</dbReference>
<dbReference type="GO" id="GO:0005886">
    <property type="term" value="C:plasma membrane"/>
    <property type="evidence" value="ECO:0007669"/>
    <property type="project" value="UniProtKB-SubCell"/>
</dbReference>
<evidence type="ECO:0000259" key="19">
    <source>
        <dbReference type="PROSITE" id="PS51782"/>
    </source>
</evidence>
<dbReference type="AlphaFoldDB" id="A0AA87ZW01"/>
<dbReference type="GO" id="GO:0045087">
    <property type="term" value="P:innate immune response"/>
    <property type="evidence" value="ECO:0007669"/>
    <property type="project" value="InterPro"/>
</dbReference>
<dbReference type="GO" id="GO:0019199">
    <property type="term" value="F:transmembrane receptor protein kinase activity"/>
    <property type="evidence" value="ECO:0007669"/>
    <property type="project" value="InterPro"/>
</dbReference>
<feature type="binding site" evidence="14">
    <location>
        <position position="337"/>
    </location>
    <ligand>
        <name>ATP</name>
        <dbReference type="ChEBI" id="CHEBI:30616"/>
    </ligand>
</feature>
<dbReference type="SUPFAM" id="SSF54106">
    <property type="entry name" value="LysM domain"/>
    <property type="match status" value="1"/>
</dbReference>
<keyword evidence="13" id="KW-1015">Disulfide bond</keyword>
<keyword evidence="6 16" id="KW-0732">Signal</keyword>
<dbReference type="Gene3D" id="1.10.510.10">
    <property type="entry name" value="Transferase(Phosphotransferase) domain 1"/>
    <property type="match status" value="1"/>
</dbReference>
<evidence type="ECO:0000256" key="10">
    <source>
        <dbReference type="ARBA" id="ARBA00022927"/>
    </source>
</evidence>
<dbReference type="CDD" id="cd09250">
    <property type="entry name" value="AP-1_Mu1_Cterm"/>
    <property type="match status" value="1"/>
</dbReference>
<evidence type="ECO:0000259" key="18">
    <source>
        <dbReference type="PROSITE" id="PS51072"/>
    </source>
</evidence>
<dbReference type="InterPro" id="IPR011012">
    <property type="entry name" value="Longin-like_dom_sf"/>
</dbReference>
<dbReference type="PANTHER" id="PTHR46204:SF8">
    <property type="entry name" value="PROTEIN KINASE DOMAIN-CONTAINING PROTEIN"/>
    <property type="match status" value="1"/>
</dbReference>
<dbReference type="Pfam" id="PF00928">
    <property type="entry name" value="Adap_comp_sub"/>
    <property type="match status" value="1"/>
</dbReference>
<feature type="chain" id="PRO_5041643821" description="LysM domain receptor-like kinase 3" evidence="16">
    <location>
        <begin position="26"/>
        <end position="1001"/>
    </location>
</feature>
<evidence type="ECO:0000256" key="8">
    <source>
        <dbReference type="ARBA" id="ARBA00022777"/>
    </source>
</evidence>
<evidence type="ECO:0000256" key="7">
    <source>
        <dbReference type="ARBA" id="ARBA00022741"/>
    </source>
</evidence>
<keyword evidence="2" id="KW-0813">Transport</keyword>
<evidence type="ECO:0000256" key="11">
    <source>
        <dbReference type="ARBA" id="ARBA00022989"/>
    </source>
</evidence>
<evidence type="ECO:0000256" key="16">
    <source>
        <dbReference type="SAM" id="SignalP"/>
    </source>
</evidence>
<dbReference type="FunFam" id="1.10.510.10:FF:000468">
    <property type="entry name" value="PTI1-like tyrosine-protein kinase 3"/>
    <property type="match status" value="1"/>
</dbReference>
<dbReference type="PROSITE" id="PS00108">
    <property type="entry name" value="PROTEIN_KINASE_ST"/>
    <property type="match status" value="1"/>
</dbReference>
<evidence type="ECO:0000256" key="9">
    <source>
        <dbReference type="ARBA" id="ARBA00022840"/>
    </source>
</evidence>
<keyword evidence="7 14" id="KW-0547">Nucleotide-binding</keyword>
<dbReference type="InterPro" id="IPR022775">
    <property type="entry name" value="AP_mu_sigma_su"/>
</dbReference>
<dbReference type="Proteomes" id="UP001187192">
    <property type="component" value="Unassembled WGS sequence"/>
</dbReference>
<feature type="domain" description="MHD" evidence="18">
    <location>
        <begin position="743"/>
        <end position="999"/>
    </location>
</feature>
<evidence type="ECO:0000256" key="15">
    <source>
        <dbReference type="SAM" id="Phobius"/>
    </source>
</evidence>
<dbReference type="PROSITE" id="PS50011">
    <property type="entry name" value="PROTEIN_KINASE_DOM"/>
    <property type="match status" value="1"/>
</dbReference>
<dbReference type="InterPro" id="IPR017441">
    <property type="entry name" value="Protein_kinase_ATP_BS"/>
</dbReference>
<keyword evidence="3" id="KW-1003">Cell membrane</keyword>
<name>A0AA87ZW01_FICCA</name>
<dbReference type="InterPro" id="IPR018240">
    <property type="entry name" value="Clathrin_mu_CS"/>
</dbReference>
<dbReference type="InterPro" id="IPR008271">
    <property type="entry name" value="Ser/Thr_kinase_AS"/>
</dbReference>
<dbReference type="SUPFAM" id="SSF64356">
    <property type="entry name" value="SNARE-like"/>
    <property type="match status" value="1"/>
</dbReference>
<evidence type="ECO:0000313" key="21">
    <source>
        <dbReference type="Proteomes" id="UP001187192"/>
    </source>
</evidence>
<dbReference type="PROSITE" id="PS00107">
    <property type="entry name" value="PROTEIN_KINASE_ATP"/>
    <property type="match status" value="1"/>
</dbReference>
<evidence type="ECO:0000256" key="1">
    <source>
        <dbReference type="ARBA" id="ARBA00004162"/>
    </source>
</evidence>
<dbReference type="SUPFAM" id="SSF56112">
    <property type="entry name" value="Protein kinase-like (PK-like)"/>
    <property type="match status" value="1"/>
</dbReference>
<feature type="transmembrane region" description="Helical" evidence="15">
    <location>
        <begin position="224"/>
        <end position="245"/>
    </location>
</feature>
<evidence type="ECO:0000256" key="12">
    <source>
        <dbReference type="ARBA" id="ARBA00023136"/>
    </source>
</evidence>
<dbReference type="PROSITE" id="PS51072">
    <property type="entry name" value="MHD"/>
    <property type="match status" value="1"/>
</dbReference>
<dbReference type="InterPro" id="IPR044812">
    <property type="entry name" value="CERK1/LYK3-like"/>
</dbReference>
<dbReference type="GO" id="GO:0005524">
    <property type="term" value="F:ATP binding"/>
    <property type="evidence" value="ECO:0007669"/>
    <property type="project" value="UniProtKB-UniRule"/>
</dbReference>
<keyword evidence="10" id="KW-0653">Protein transport</keyword>
<dbReference type="Pfam" id="PF01217">
    <property type="entry name" value="Clat_adaptor_s"/>
    <property type="match status" value="1"/>
</dbReference>
<dbReference type="Pfam" id="PF00069">
    <property type="entry name" value="Pkinase"/>
    <property type="match status" value="1"/>
</dbReference>
<evidence type="ECO:0000256" key="6">
    <source>
        <dbReference type="ARBA" id="ARBA00022729"/>
    </source>
</evidence>
<dbReference type="SMART" id="SM00220">
    <property type="entry name" value="S_TKc"/>
    <property type="match status" value="1"/>
</dbReference>
<dbReference type="PROSITE" id="PS00990">
    <property type="entry name" value="CLAT_ADAPTOR_M_1"/>
    <property type="match status" value="1"/>
</dbReference>
<dbReference type="PROSITE" id="PS51782">
    <property type="entry name" value="LYSM"/>
    <property type="match status" value="1"/>
</dbReference>
<evidence type="ECO:0000256" key="13">
    <source>
        <dbReference type="ARBA" id="ARBA00023157"/>
    </source>
</evidence>
<dbReference type="PRINTS" id="PR00314">
    <property type="entry name" value="CLATHRINADPT"/>
</dbReference>
<evidence type="ECO:0008006" key="22">
    <source>
        <dbReference type="Google" id="ProtNLM"/>
    </source>
</evidence>
<sequence length="1001" mass="112855">MPTTMASHHFLVYLLVTTLFSGVFALHFSIKRSAMYPFNCTNQLQICNASLYHANNGFTKEQVAYFYSVNTSQIKPITHNIQEDFLITVPCSCSSVHGITGYFYDTIYPVKRNDTFLDVSTRFYNGQAWNFEEELPAGLNFTMHLVCGCLESDSQIVVTYTVQDHDTVSDIANLLSAKFSNLVSLNGNLDGNPGFIQPGWVLYVPMEKNGIPSSNKGKKHKWEIILGILISVTVLSTGALVVVLLRRQRSQLKSVADPRAMSKVPSANKSKSFRKNYVCKENIEDVTVFESERPVVFNLEEISEATNDFDETNKVGEGGYGSVYFGVLGEQEVAIKKMRSNKSKEFFAELKVLCKIHHINVVELLGYACGDDYLYLVYEYIPNGSLSDHLHDSLLQGHQPLSWAARTQIALGAAKGIEYIHDHTKARYVHRDIKTSNILLDEGLKAKVADFGLAKLVGRANEDDLIATRLVGTPGYLPPESVKELQVTAKTDVFAFGVVLAELITGKRALIRDNREPSKMKSLITIIKNIFQDENPESALEAEIDGNLRGSYPIEDAFKMAEIAESCLSEDAVDRPEMSDVVVMLSQVAMSSIEWEASLGGNSQAEKFFTKLIEKEGDPESHDPVVYDNGVSYLFIQHNNVYFMAASRQNCNAASLLFFLHRVVDVFKHYFEELEEESLRDNFVVVYELLDEIMDFGYPQFTEAKILSEFIKTDAYRMEVTQRPPMAVTNAVSWRSEGIRYKKNEVFLDVVESVNILVNSNGQIVRSDVVGALKMRTYLSGMPECKLGLNDRVLLEAQGRATKGKAIDLEDIKFHQCVRLARFENDRTISFIPPDGAFDLMTYRLSTQVKPLVWVEVQVERHSKSRVEILVKARSQFKERSTATNVEIEVPVPYDATNPDVRTSMGSAVYAPENDALVWKIRSFPGGKEYMLRAEFRLPTITAEEGAPERKAPIRVKFEIPYFTVSGIQVRYLKIIEKSGYQALPWVRYITMAGEYELRLI</sequence>
<keyword evidence="12 15" id="KW-0472">Membrane</keyword>
<dbReference type="Gene3D" id="2.60.40.1170">
    <property type="entry name" value="Mu homology domain, subdomain B"/>
    <property type="match status" value="2"/>
</dbReference>
<keyword evidence="5 15" id="KW-0812">Transmembrane</keyword>
<dbReference type="FunFam" id="3.30.200.20:FF:000526">
    <property type="entry name" value="Kinase family protein"/>
    <property type="match status" value="1"/>
</dbReference>
<dbReference type="FunFam" id="3.30.450.60:FF:000002">
    <property type="entry name" value="AP-2 complex subunit mu, putative"/>
    <property type="match status" value="1"/>
</dbReference>
<dbReference type="GO" id="GO:0006886">
    <property type="term" value="P:intracellular protein transport"/>
    <property type="evidence" value="ECO:0007669"/>
    <property type="project" value="InterPro"/>
</dbReference>
<organism evidence="20 21">
    <name type="scientific">Ficus carica</name>
    <name type="common">Common fig</name>
    <dbReference type="NCBI Taxonomy" id="3494"/>
    <lineage>
        <taxon>Eukaryota</taxon>
        <taxon>Viridiplantae</taxon>
        <taxon>Streptophyta</taxon>
        <taxon>Embryophyta</taxon>
        <taxon>Tracheophyta</taxon>
        <taxon>Spermatophyta</taxon>
        <taxon>Magnoliopsida</taxon>
        <taxon>eudicotyledons</taxon>
        <taxon>Gunneridae</taxon>
        <taxon>Pentapetalae</taxon>
        <taxon>rosids</taxon>
        <taxon>fabids</taxon>
        <taxon>Rosales</taxon>
        <taxon>Moraceae</taxon>
        <taxon>Ficeae</taxon>
        <taxon>Ficus</taxon>
    </lineage>
</organism>
<proteinExistence type="predicted"/>
<evidence type="ECO:0000259" key="17">
    <source>
        <dbReference type="PROSITE" id="PS50011"/>
    </source>
</evidence>
<keyword evidence="9 14" id="KW-0067">ATP-binding</keyword>
<evidence type="ECO:0000313" key="20">
    <source>
        <dbReference type="EMBL" id="GMN41522.1"/>
    </source>
</evidence>
<dbReference type="Gene3D" id="3.10.350.10">
    <property type="entry name" value="LysM domain"/>
    <property type="match status" value="1"/>
</dbReference>
<evidence type="ECO:0000256" key="2">
    <source>
        <dbReference type="ARBA" id="ARBA00022448"/>
    </source>
</evidence>
<keyword evidence="21" id="KW-1185">Reference proteome</keyword>
<dbReference type="PROSITE" id="PS00991">
    <property type="entry name" value="CLAT_ADAPTOR_M_2"/>
    <property type="match status" value="1"/>
</dbReference>
<feature type="signal peptide" evidence="16">
    <location>
        <begin position="1"/>
        <end position="25"/>
    </location>
</feature>
<dbReference type="GO" id="GO:0016192">
    <property type="term" value="P:vesicle-mediated transport"/>
    <property type="evidence" value="ECO:0007669"/>
    <property type="project" value="InterPro"/>
</dbReference>
<dbReference type="InterPro" id="IPR036168">
    <property type="entry name" value="AP2_Mu_C_sf"/>
</dbReference>
<accession>A0AA87ZW01</accession>
<dbReference type="InterPro" id="IPR018392">
    <property type="entry name" value="LysM"/>
</dbReference>
<keyword evidence="11 15" id="KW-1133">Transmembrane helix</keyword>
<dbReference type="Gene3D" id="3.30.450.60">
    <property type="match status" value="1"/>
</dbReference>
<gene>
    <name evidence="20" type="ORF">TIFTF001_010743</name>
</gene>
<evidence type="ECO:0000256" key="4">
    <source>
        <dbReference type="ARBA" id="ARBA00022679"/>
    </source>
</evidence>
<dbReference type="InterPro" id="IPR036779">
    <property type="entry name" value="LysM_dom_sf"/>
</dbReference>
<dbReference type="EMBL" id="BTGU01000013">
    <property type="protein sequence ID" value="GMN41522.1"/>
    <property type="molecule type" value="Genomic_DNA"/>
</dbReference>
<feature type="domain" description="LysM" evidence="19">
    <location>
        <begin position="158"/>
        <end position="204"/>
    </location>
</feature>
<dbReference type="PANTHER" id="PTHR46204">
    <property type="entry name" value="CHITIN ELICITOR RECEPTOR KINASE 1-RELATED"/>
    <property type="match status" value="1"/>
</dbReference>
<evidence type="ECO:0000256" key="14">
    <source>
        <dbReference type="PROSITE-ProRule" id="PRU10141"/>
    </source>
</evidence>
<reference evidence="20" key="1">
    <citation type="submission" date="2023-07" db="EMBL/GenBank/DDBJ databases">
        <title>draft genome sequence of fig (Ficus carica).</title>
        <authorList>
            <person name="Takahashi T."/>
            <person name="Nishimura K."/>
        </authorList>
    </citation>
    <scope>NUCLEOTIDE SEQUENCE</scope>
</reference>
<dbReference type="GO" id="GO:0030131">
    <property type="term" value="C:clathrin adaptor complex"/>
    <property type="evidence" value="ECO:0007669"/>
    <property type="project" value="InterPro"/>
</dbReference>
<protein>
    <recommendedName>
        <fullName evidence="22">LysM domain receptor-like kinase 3</fullName>
    </recommendedName>
</protein>
<evidence type="ECO:0000256" key="3">
    <source>
        <dbReference type="ARBA" id="ARBA00022475"/>
    </source>
</evidence>
<dbReference type="InterPro" id="IPR001392">
    <property type="entry name" value="Clathrin_mu"/>
</dbReference>
<feature type="domain" description="Protein kinase" evidence="17">
    <location>
        <begin position="309"/>
        <end position="590"/>
    </location>
</feature>
<comment type="caution">
    <text evidence="20">The sequence shown here is derived from an EMBL/GenBank/DDBJ whole genome shotgun (WGS) entry which is preliminary data.</text>
</comment>
<dbReference type="InterPro" id="IPR028565">
    <property type="entry name" value="MHD"/>
</dbReference>
<dbReference type="InterPro" id="IPR000719">
    <property type="entry name" value="Prot_kinase_dom"/>
</dbReference>
<dbReference type="Gene3D" id="3.30.200.20">
    <property type="entry name" value="Phosphorylase Kinase, domain 1"/>
    <property type="match status" value="1"/>
</dbReference>
<dbReference type="InterPro" id="IPR011009">
    <property type="entry name" value="Kinase-like_dom_sf"/>
</dbReference>
<comment type="subcellular location">
    <subcellularLocation>
        <location evidence="1">Cell membrane</location>
        <topology evidence="1">Single-pass membrane protein</topology>
    </subcellularLocation>
</comment>